<feature type="transmembrane region" description="Helical" evidence="1">
    <location>
        <begin position="154"/>
        <end position="174"/>
    </location>
</feature>
<gene>
    <name evidence="3" type="primary">ybjG</name>
    <name evidence="3" type="ORF">HMPREF9370_1884</name>
</gene>
<accession>G4CS24</accession>
<feature type="transmembrane region" description="Helical" evidence="1">
    <location>
        <begin position="111"/>
        <end position="133"/>
    </location>
</feature>
<organism evidence="3 4">
    <name type="scientific">Neisseria wadsworthii 9715</name>
    <dbReference type="NCBI Taxonomy" id="1030841"/>
    <lineage>
        <taxon>Bacteria</taxon>
        <taxon>Pseudomonadati</taxon>
        <taxon>Pseudomonadota</taxon>
        <taxon>Betaproteobacteria</taxon>
        <taxon>Neisseriales</taxon>
        <taxon>Neisseriaceae</taxon>
        <taxon>Neisseria</taxon>
    </lineage>
</organism>
<dbReference type="OrthoDB" id="9801622at2"/>
<dbReference type="RefSeq" id="WP_009117025.1">
    <property type="nucleotide sequence ID" value="NZ_JH165159.1"/>
</dbReference>
<evidence type="ECO:0000313" key="4">
    <source>
        <dbReference type="Proteomes" id="UP000005336"/>
    </source>
</evidence>
<comment type="caution">
    <text evidence="3">The sequence shown here is derived from an EMBL/GenBank/DDBJ whole genome shotgun (WGS) entry which is preliminary data.</text>
</comment>
<dbReference type="STRING" id="1030841.HMPREF9370_1884"/>
<dbReference type="Pfam" id="PF01569">
    <property type="entry name" value="PAP2"/>
    <property type="match status" value="1"/>
</dbReference>
<dbReference type="PATRIC" id="fig|1030841.3.peg.1872"/>
<evidence type="ECO:0000259" key="2">
    <source>
        <dbReference type="SMART" id="SM00014"/>
    </source>
</evidence>
<feature type="transmembrane region" description="Helical" evidence="1">
    <location>
        <begin position="58"/>
        <end position="77"/>
    </location>
</feature>
<proteinExistence type="predicted"/>
<feature type="transmembrane region" description="Helical" evidence="1">
    <location>
        <begin position="29"/>
        <end position="51"/>
    </location>
</feature>
<feature type="domain" description="Phosphatidic acid phosphatase type 2/haloperoxidase" evidence="2">
    <location>
        <begin position="59"/>
        <end position="169"/>
    </location>
</feature>
<dbReference type="EC" id="3.6.1.27" evidence="3"/>
<dbReference type="CDD" id="cd03385">
    <property type="entry name" value="PAP2_BcrC_like"/>
    <property type="match status" value="1"/>
</dbReference>
<keyword evidence="1" id="KW-1133">Transmembrane helix</keyword>
<dbReference type="SMART" id="SM00014">
    <property type="entry name" value="acidPPc"/>
    <property type="match status" value="1"/>
</dbReference>
<dbReference type="InterPro" id="IPR036938">
    <property type="entry name" value="PAP2/HPO_sf"/>
</dbReference>
<dbReference type="Gene3D" id="1.20.144.10">
    <property type="entry name" value="Phosphatidic acid phosphatase type 2/haloperoxidase"/>
    <property type="match status" value="1"/>
</dbReference>
<dbReference type="Proteomes" id="UP000005336">
    <property type="component" value="Unassembled WGS sequence"/>
</dbReference>
<keyword evidence="3" id="KW-0378">Hydrolase</keyword>
<dbReference type="GO" id="GO:0005886">
    <property type="term" value="C:plasma membrane"/>
    <property type="evidence" value="ECO:0007669"/>
    <property type="project" value="InterPro"/>
</dbReference>
<evidence type="ECO:0000313" key="3">
    <source>
        <dbReference type="EMBL" id="EGZ44938.1"/>
    </source>
</evidence>
<evidence type="ECO:0000256" key="1">
    <source>
        <dbReference type="SAM" id="Phobius"/>
    </source>
</evidence>
<keyword evidence="1" id="KW-0472">Membrane</keyword>
<keyword evidence="4" id="KW-1185">Reference proteome</keyword>
<keyword evidence="1" id="KW-0812">Transmembrane</keyword>
<protein>
    <submittedName>
        <fullName evidence="3">Undecaprenyl-diphosphatase</fullName>
        <ecNumber evidence="3">3.6.1.27</ecNumber>
    </submittedName>
</protein>
<dbReference type="HOGENOM" id="CLU_072573_8_2_4"/>
<dbReference type="InterPro" id="IPR033879">
    <property type="entry name" value="UPP_Pase"/>
</dbReference>
<sequence length="186" mass="21035">MLESLNTFNRQVFLLFNAPPDANPINIQLAIWLAEHLVVVFFITLAIYLTWKHRRNKRVYLSVFASILLGISISYLIRKGFYHPRLFELGLGTNFLEHGTSSSFPSKHLTAMFSGVLPLCFMPATRLFGIFWLPSALSITWARIYLGVHWPLDIAGAFAVSLIAASIAYSIVFIENACLKIPFRQA</sequence>
<dbReference type="AlphaFoldDB" id="G4CS24"/>
<name>G4CS24_9NEIS</name>
<dbReference type="SUPFAM" id="SSF48317">
    <property type="entry name" value="Acid phosphatase/Vanadium-dependent haloperoxidase"/>
    <property type="match status" value="1"/>
</dbReference>
<dbReference type="InterPro" id="IPR000326">
    <property type="entry name" value="PAP2/HPO"/>
</dbReference>
<dbReference type="GO" id="GO:0050380">
    <property type="term" value="F:undecaprenyl-diphosphatase activity"/>
    <property type="evidence" value="ECO:0007669"/>
    <property type="project" value="UniProtKB-EC"/>
</dbReference>
<dbReference type="EMBL" id="AGAZ01000063">
    <property type="protein sequence ID" value="EGZ44938.1"/>
    <property type="molecule type" value="Genomic_DNA"/>
</dbReference>
<reference evidence="3 4" key="1">
    <citation type="submission" date="2011-06" db="EMBL/GenBank/DDBJ databases">
        <authorList>
            <person name="Muzny D."/>
            <person name="Qin X."/>
            <person name="Deng J."/>
            <person name="Jiang H."/>
            <person name="Liu Y."/>
            <person name="Qu J."/>
            <person name="Song X.-Z."/>
            <person name="Zhang L."/>
            <person name="Thornton R."/>
            <person name="Coyle M."/>
            <person name="Francisco L."/>
            <person name="Jackson L."/>
            <person name="Javaid M."/>
            <person name="Korchina V."/>
            <person name="Kovar C."/>
            <person name="Mata R."/>
            <person name="Mathew T."/>
            <person name="Ngo R."/>
            <person name="Nguyen L."/>
            <person name="Nguyen N."/>
            <person name="Okwuonu G."/>
            <person name="Ongeri F."/>
            <person name="Pham C."/>
            <person name="Simmons D."/>
            <person name="Wilczek-Boney K."/>
            <person name="Hale W."/>
            <person name="Jakkamsetti A."/>
            <person name="Pham P."/>
            <person name="Ruth R."/>
            <person name="San Lucas F."/>
            <person name="Warren J."/>
            <person name="Zhang J."/>
            <person name="Zhao Z."/>
            <person name="Zhou C."/>
            <person name="Zhu D."/>
            <person name="Lee S."/>
            <person name="Bess C."/>
            <person name="Blankenburg K."/>
            <person name="Forbes L."/>
            <person name="Fu Q."/>
            <person name="Gubbala S."/>
            <person name="Hirani K."/>
            <person name="Jayaseelan J.C."/>
            <person name="Lara F."/>
            <person name="Munidasa M."/>
            <person name="Palculict T."/>
            <person name="Patil S."/>
            <person name="Pu L.-L."/>
            <person name="Saada N."/>
            <person name="Tang L."/>
            <person name="Weissenberger G."/>
            <person name="Zhu Y."/>
            <person name="Hemphill L."/>
            <person name="Shang Y."/>
            <person name="Youmans B."/>
            <person name="Ayvaz T."/>
            <person name="Ross M."/>
            <person name="Santibanez J."/>
            <person name="Aqrawi P."/>
            <person name="Gross S."/>
            <person name="Joshi V."/>
            <person name="Fowler G."/>
            <person name="Nazareth L."/>
            <person name="Reid J."/>
            <person name="Worley K."/>
            <person name="Petrosino J."/>
            <person name="Highlander S."/>
            <person name="Gibbs R."/>
        </authorList>
    </citation>
    <scope>NUCLEOTIDE SEQUENCE [LARGE SCALE GENOMIC DNA]</scope>
    <source>
        <strain evidence="3 4">9715</strain>
    </source>
</reference>